<keyword evidence="2 4" id="KW-0808">Transferase</keyword>
<organism evidence="4 5">
    <name type="scientific">Saccharothrix carnea</name>
    <dbReference type="NCBI Taxonomy" id="1280637"/>
    <lineage>
        <taxon>Bacteria</taxon>
        <taxon>Bacillati</taxon>
        <taxon>Actinomycetota</taxon>
        <taxon>Actinomycetes</taxon>
        <taxon>Pseudonocardiales</taxon>
        <taxon>Pseudonocardiaceae</taxon>
        <taxon>Saccharothrix</taxon>
    </lineage>
</organism>
<dbReference type="Proteomes" id="UP000241118">
    <property type="component" value="Unassembled WGS sequence"/>
</dbReference>
<gene>
    <name evidence="4" type="ORF">B0I31_114138</name>
</gene>
<comment type="similarity">
    <text evidence="2">Belongs to the class-I pyridoxal-phosphate-dependent aminotransferase family.</text>
</comment>
<dbReference type="GO" id="GO:0008483">
    <property type="term" value="F:transaminase activity"/>
    <property type="evidence" value="ECO:0007669"/>
    <property type="project" value="UniProtKB-KW"/>
</dbReference>
<dbReference type="InterPro" id="IPR015421">
    <property type="entry name" value="PyrdxlP-dep_Trfase_major"/>
</dbReference>
<dbReference type="PROSITE" id="PS00105">
    <property type="entry name" value="AA_TRANSFER_CLASS_1"/>
    <property type="match status" value="1"/>
</dbReference>
<dbReference type="PANTHER" id="PTHR43795:SF39">
    <property type="entry name" value="AMINOTRANSFERASE CLASS I_CLASSII DOMAIN-CONTAINING PROTEIN"/>
    <property type="match status" value="1"/>
</dbReference>
<protein>
    <recommendedName>
        <fullName evidence="2">Aminotransferase</fullName>
        <ecNumber evidence="2">2.6.1.-</ecNumber>
    </recommendedName>
</protein>
<evidence type="ECO:0000259" key="3">
    <source>
        <dbReference type="Pfam" id="PF00155"/>
    </source>
</evidence>
<dbReference type="InterPro" id="IPR004839">
    <property type="entry name" value="Aminotransferase_I/II_large"/>
</dbReference>
<dbReference type="GO" id="GO:0030170">
    <property type="term" value="F:pyridoxal phosphate binding"/>
    <property type="evidence" value="ECO:0007669"/>
    <property type="project" value="InterPro"/>
</dbReference>
<accession>A0A2P8I1I1</accession>
<keyword evidence="2 4" id="KW-0032">Aminotransferase</keyword>
<dbReference type="EMBL" id="PYAX01000014">
    <property type="protein sequence ID" value="PSL52311.1"/>
    <property type="molecule type" value="Genomic_DNA"/>
</dbReference>
<dbReference type="Gene3D" id="3.90.1150.10">
    <property type="entry name" value="Aspartate Aminotransferase, domain 1"/>
    <property type="match status" value="1"/>
</dbReference>
<evidence type="ECO:0000256" key="1">
    <source>
        <dbReference type="ARBA" id="ARBA00022898"/>
    </source>
</evidence>
<dbReference type="AlphaFoldDB" id="A0A2P8I1I1"/>
<sequence>MTRQLDSTSPLQALDPDDLARLGRIPDEEQRGIAFRELLRRHGRSEVITDLSIAENALLYPLLQERVFSALPHPLPQRSTRYVSPQDTQQLTAAMAVQLSASFGAPVDPEDVYPTAGVAAALEIIALALQTPTRDNAVPAPRGADTSPVPRGSNVLIPAPYWQGFNWSFEEVPGLHCVPVPTYKPGADTFELTVDDLEKAYQDCGEQPPRLLVLTNPHNPLGGNYDPDLLDAIYDWALAKTPEMHIISDEIYRHSQLPHTSDRFVSALELTWRHWARDRVHVVWGFAKDFGLSGFRAGFIISPSPYVRQAMTDADDPLEQRRALSWFSQFDSLKHFYVDPIAALDTSAWHDLMTEYSANLQVVFRAICETLNQHGIRYHRPQGTNSAQFFWLDLRDFLPHAPRADGLEAILFGGSADTTDPEQDLAAYLLAEAKVKLLTGATMHQKDPGGFYRLCFTAAPPAKVLEAVENLCTALHKLTPDRP</sequence>
<evidence type="ECO:0000313" key="4">
    <source>
        <dbReference type="EMBL" id="PSL52311.1"/>
    </source>
</evidence>
<name>A0A2P8I1I1_SACCR</name>
<dbReference type="PRINTS" id="PR00753">
    <property type="entry name" value="ACCSYNTHASE"/>
</dbReference>
<dbReference type="PANTHER" id="PTHR43795">
    <property type="entry name" value="BIFUNCTIONAL ASPARTATE AMINOTRANSFERASE AND GLUTAMATE/ASPARTATE-PREPHENATE AMINOTRANSFERASE-RELATED"/>
    <property type="match status" value="1"/>
</dbReference>
<dbReference type="InterPro" id="IPR015422">
    <property type="entry name" value="PyrdxlP-dep_Trfase_small"/>
</dbReference>
<dbReference type="Pfam" id="PF00155">
    <property type="entry name" value="Aminotran_1_2"/>
    <property type="match status" value="1"/>
</dbReference>
<dbReference type="InterPro" id="IPR050478">
    <property type="entry name" value="Ethylene_sulfur-biosynth"/>
</dbReference>
<dbReference type="InterPro" id="IPR015424">
    <property type="entry name" value="PyrdxlP-dep_Trfase"/>
</dbReference>
<reference evidence="4 5" key="1">
    <citation type="submission" date="2018-03" db="EMBL/GenBank/DDBJ databases">
        <title>Genomic Encyclopedia of Type Strains, Phase III (KMG-III): the genomes of soil and plant-associated and newly described type strains.</title>
        <authorList>
            <person name="Whitman W."/>
        </authorList>
    </citation>
    <scope>NUCLEOTIDE SEQUENCE [LARGE SCALE GENOMIC DNA]</scope>
    <source>
        <strain evidence="4 5">CGMCC 4.7097</strain>
    </source>
</reference>
<evidence type="ECO:0000256" key="2">
    <source>
        <dbReference type="RuleBase" id="RU000481"/>
    </source>
</evidence>
<dbReference type="SUPFAM" id="SSF53383">
    <property type="entry name" value="PLP-dependent transferases"/>
    <property type="match status" value="1"/>
</dbReference>
<evidence type="ECO:0000313" key="5">
    <source>
        <dbReference type="Proteomes" id="UP000241118"/>
    </source>
</evidence>
<dbReference type="RefSeq" id="WP_181320613.1">
    <property type="nucleotide sequence ID" value="NZ_PYAX01000014.1"/>
</dbReference>
<dbReference type="Gene3D" id="3.40.640.10">
    <property type="entry name" value="Type I PLP-dependent aspartate aminotransferase-like (Major domain)"/>
    <property type="match status" value="1"/>
</dbReference>
<dbReference type="CDD" id="cd00609">
    <property type="entry name" value="AAT_like"/>
    <property type="match status" value="1"/>
</dbReference>
<feature type="domain" description="Aminotransferase class I/classII large" evidence="3">
    <location>
        <begin position="66"/>
        <end position="469"/>
    </location>
</feature>
<keyword evidence="5" id="KW-1185">Reference proteome</keyword>
<dbReference type="EC" id="2.6.1.-" evidence="2"/>
<proteinExistence type="inferred from homology"/>
<comment type="cofactor">
    <cofactor evidence="2">
        <name>pyridoxal 5'-phosphate</name>
        <dbReference type="ChEBI" id="CHEBI:597326"/>
    </cofactor>
</comment>
<dbReference type="GO" id="GO:0006520">
    <property type="term" value="P:amino acid metabolic process"/>
    <property type="evidence" value="ECO:0007669"/>
    <property type="project" value="TreeGrafter"/>
</dbReference>
<dbReference type="InterPro" id="IPR004838">
    <property type="entry name" value="NHTrfase_class1_PyrdxlP-BS"/>
</dbReference>
<keyword evidence="1" id="KW-0663">Pyridoxal phosphate</keyword>
<comment type="caution">
    <text evidence="4">The sequence shown here is derived from an EMBL/GenBank/DDBJ whole genome shotgun (WGS) entry which is preliminary data.</text>
</comment>